<keyword evidence="3" id="KW-0614">Plasmid</keyword>
<dbReference type="Pfam" id="PF04264">
    <property type="entry name" value="YceI"/>
    <property type="match status" value="1"/>
</dbReference>
<protein>
    <submittedName>
        <fullName evidence="3">YceI-like domain-containing protein</fullName>
    </submittedName>
</protein>
<evidence type="ECO:0000256" key="1">
    <source>
        <dbReference type="SAM" id="SignalP"/>
    </source>
</evidence>
<geneLocation type="plasmid" evidence="3 4">
    <name>pRgalR602c</name>
</geneLocation>
<dbReference type="Gene3D" id="2.40.128.110">
    <property type="entry name" value="Lipid/polyisoprenoid-binding, YceI-like"/>
    <property type="match status" value="1"/>
</dbReference>
<feature type="domain" description="Lipid/polyisoprenoid-binding YceI-like" evidence="2">
    <location>
        <begin position="28"/>
        <end position="192"/>
    </location>
</feature>
<accession>A0A0B4XIS5</accession>
<evidence type="ECO:0000313" key="3">
    <source>
        <dbReference type="EMBL" id="AJD46312.1"/>
    </source>
</evidence>
<dbReference type="KEGG" id="rga:RGR602_PC02293"/>
<dbReference type="InterPro" id="IPR007372">
    <property type="entry name" value="Lipid/polyisoprenoid-bd_YceI"/>
</dbReference>
<dbReference type="Proteomes" id="UP000031368">
    <property type="component" value="Plasmid pRgalR602c"/>
</dbReference>
<sequence length="196" mass="21031">MKMKYRLAALLLSMTALAGAVSPARAAKFDIDPVHSGIAFYIDHLGFSKVIGVAQEFSGAFDFDVSKPDASSLDVKVSVASISTNNKQRDGDIQGADWLNATEFPEITFVGKEFKKTTGNKGQIVGDLTIAGVTKSTTLDVTFNKEGQNPWDKSHVVGFSATTKVKRSDFGMKAALGMIGDEVDLVIQVEGREHQG</sequence>
<feature type="chain" id="PRO_5002111218" evidence="1">
    <location>
        <begin position="19"/>
        <end position="196"/>
    </location>
</feature>
<feature type="signal peptide" evidence="1">
    <location>
        <begin position="1"/>
        <end position="18"/>
    </location>
</feature>
<dbReference type="PANTHER" id="PTHR34406:SF1">
    <property type="entry name" value="PROTEIN YCEI"/>
    <property type="match status" value="1"/>
</dbReference>
<keyword evidence="4" id="KW-1185">Reference proteome</keyword>
<name>A0A0B4XIS5_9HYPH</name>
<gene>
    <name evidence="3" type="ORF">RGR602_PC02293</name>
</gene>
<organism evidence="3 4">
    <name type="scientific">Rhizobium gallicum bv. gallicum R602sp</name>
    <dbReference type="NCBI Taxonomy" id="1041138"/>
    <lineage>
        <taxon>Bacteria</taxon>
        <taxon>Pseudomonadati</taxon>
        <taxon>Pseudomonadota</taxon>
        <taxon>Alphaproteobacteria</taxon>
        <taxon>Hyphomicrobiales</taxon>
        <taxon>Rhizobiaceae</taxon>
        <taxon>Rhizobium/Agrobacterium group</taxon>
        <taxon>Rhizobium</taxon>
    </lineage>
</organism>
<dbReference type="HOGENOM" id="CLU_071003_1_2_5"/>
<dbReference type="AlphaFoldDB" id="A0A0B4XIS5"/>
<dbReference type="PANTHER" id="PTHR34406">
    <property type="entry name" value="PROTEIN YCEI"/>
    <property type="match status" value="1"/>
</dbReference>
<evidence type="ECO:0000259" key="2">
    <source>
        <dbReference type="SMART" id="SM00867"/>
    </source>
</evidence>
<keyword evidence="1" id="KW-0732">Signal</keyword>
<dbReference type="SMART" id="SM00867">
    <property type="entry name" value="YceI"/>
    <property type="match status" value="1"/>
</dbReference>
<dbReference type="EMBL" id="CP006880">
    <property type="protein sequence ID" value="AJD46312.1"/>
    <property type="molecule type" value="Genomic_DNA"/>
</dbReference>
<evidence type="ECO:0000313" key="4">
    <source>
        <dbReference type="Proteomes" id="UP000031368"/>
    </source>
</evidence>
<proteinExistence type="predicted"/>
<dbReference type="InterPro" id="IPR036761">
    <property type="entry name" value="TTHA0802/YceI-like_sf"/>
</dbReference>
<reference evidence="3 4" key="1">
    <citation type="submission" date="2013-11" db="EMBL/GenBank/DDBJ databases">
        <title>Complete genome sequence of Rhizobium gallicum bv. gallicum R602.</title>
        <authorList>
            <person name="Bustos P."/>
            <person name="Santamaria R.I."/>
            <person name="Lozano L."/>
            <person name="Acosta J.L."/>
            <person name="Ormeno-Orrillo E."/>
            <person name="Rogel M.A."/>
            <person name="Romero D."/>
            <person name="Cevallos M.A."/>
            <person name="Martinez-Romero E."/>
            <person name="Gonzalez V."/>
        </authorList>
    </citation>
    <scope>NUCLEOTIDE SEQUENCE [LARGE SCALE GENOMIC DNA]</scope>
    <source>
        <strain evidence="3 4">R602</strain>
        <plasmid evidence="3 4">pRgalR602c</plasmid>
    </source>
</reference>
<dbReference type="SUPFAM" id="SSF101874">
    <property type="entry name" value="YceI-like"/>
    <property type="match status" value="1"/>
</dbReference>